<sequence length="111" mass="12009">MAIKSDCGTGSFTHWEYLKLLAENGLFGEFPFPDFNNSLIIKKIFAESDANAVSLMRRFMSSLTSTAHLCSSEATIALAPIRWSASPVACLTVKPLLSSLTLSIAISIPLL</sequence>
<reference evidence="1 2" key="1">
    <citation type="journal article" date="2019" name="Sci. Rep.">
        <title>Orb-weaving spider Araneus ventricosus genome elucidates the spidroin gene catalogue.</title>
        <authorList>
            <person name="Kono N."/>
            <person name="Nakamura H."/>
            <person name="Ohtoshi R."/>
            <person name="Moran D.A.P."/>
            <person name="Shinohara A."/>
            <person name="Yoshida Y."/>
            <person name="Fujiwara M."/>
            <person name="Mori M."/>
            <person name="Tomita M."/>
            <person name="Arakawa K."/>
        </authorList>
    </citation>
    <scope>NUCLEOTIDE SEQUENCE [LARGE SCALE GENOMIC DNA]</scope>
</reference>
<keyword evidence="2" id="KW-1185">Reference proteome</keyword>
<comment type="caution">
    <text evidence="1">The sequence shown here is derived from an EMBL/GenBank/DDBJ whole genome shotgun (WGS) entry which is preliminary data.</text>
</comment>
<name>A0A4Y2P3S7_ARAVE</name>
<organism evidence="1 2">
    <name type="scientific">Araneus ventricosus</name>
    <name type="common">Orbweaver spider</name>
    <name type="synonym">Epeira ventricosa</name>
    <dbReference type="NCBI Taxonomy" id="182803"/>
    <lineage>
        <taxon>Eukaryota</taxon>
        <taxon>Metazoa</taxon>
        <taxon>Ecdysozoa</taxon>
        <taxon>Arthropoda</taxon>
        <taxon>Chelicerata</taxon>
        <taxon>Arachnida</taxon>
        <taxon>Araneae</taxon>
        <taxon>Araneomorphae</taxon>
        <taxon>Entelegynae</taxon>
        <taxon>Araneoidea</taxon>
        <taxon>Araneidae</taxon>
        <taxon>Araneus</taxon>
    </lineage>
</organism>
<proteinExistence type="predicted"/>
<evidence type="ECO:0000313" key="2">
    <source>
        <dbReference type="Proteomes" id="UP000499080"/>
    </source>
</evidence>
<dbReference type="AlphaFoldDB" id="A0A4Y2P3S7"/>
<gene>
    <name evidence="1" type="ORF">AVEN_520_1</name>
</gene>
<dbReference type="EMBL" id="BGPR01291258">
    <property type="protein sequence ID" value="GBN46528.1"/>
    <property type="molecule type" value="Genomic_DNA"/>
</dbReference>
<evidence type="ECO:0000313" key="1">
    <source>
        <dbReference type="EMBL" id="GBN46528.1"/>
    </source>
</evidence>
<protein>
    <submittedName>
        <fullName evidence="1">Uncharacterized protein</fullName>
    </submittedName>
</protein>
<accession>A0A4Y2P3S7</accession>
<dbReference type="Proteomes" id="UP000499080">
    <property type="component" value="Unassembled WGS sequence"/>
</dbReference>